<dbReference type="Pfam" id="PF17802">
    <property type="entry name" value="SpaA"/>
    <property type="match status" value="1"/>
</dbReference>
<sequence>MNTSISKRVTAAIGALALGILGAVAVTAPASATTPNGVGDITGQSGTLTIHKYERTADSPLDPGTGEKIPGFTGIGLDGVEFTIQKVTTPALTTTAGWDAVEAIADAADPIAAATTAGLTTVTTVTTANGGVATANLPYALYLVTETNSPSTVTDKAAPFLVTIPFPTGPDAENPNEWIYDVHVYPKNAVTELEKTVVAPTAGELAFGDLVRWQIVAGVPVLADGEELSEFVVRDQVDPAQLAFVTDAQATAFGVAPSSVTATDGSNAPVALVAGDYSIAPVGANELAVTFTASGLTKLAGAQGGQVTFTVLTQVKAVPANGVIENDAISVVNDSELTASTTTAVGQLRVLKYAKTDANPEVPLTGAKFKLFLDEAGTKPVTVAGASEWTTADGGLLNIPALRPGTYWLVETAAPAGYVLDATARQVQVVAGQATTSVNFVKVENEQVPAWELPLTGGDGALWFGVGGAALVAITVGAAVLISRRAKANA</sequence>
<dbReference type="InterPro" id="IPR026466">
    <property type="entry name" value="Fim_isopep_form_D2_dom"/>
</dbReference>
<keyword evidence="4" id="KW-0472">Membrane</keyword>
<dbReference type="Pfam" id="PF16555">
    <property type="entry name" value="GramPos_pilinD1"/>
    <property type="match status" value="1"/>
</dbReference>
<dbReference type="RefSeq" id="WP_349426427.1">
    <property type="nucleotide sequence ID" value="NZ_CP151632.1"/>
</dbReference>
<dbReference type="EMBL" id="CP151632">
    <property type="protein sequence ID" value="WZO35605.1"/>
    <property type="molecule type" value="Genomic_DNA"/>
</dbReference>
<dbReference type="InterPro" id="IPR048052">
    <property type="entry name" value="FM1-like"/>
</dbReference>
<comment type="similarity">
    <text evidence="1">Belongs to the serine-aspartate repeat-containing protein (SDr) family.</text>
</comment>
<dbReference type="NCBIfam" id="NF033902">
    <property type="entry name" value="iso_D2_wall_anc"/>
    <property type="match status" value="1"/>
</dbReference>
<dbReference type="InterPro" id="IPR041033">
    <property type="entry name" value="SpaA_PFL_dom_1"/>
</dbReference>
<keyword evidence="4" id="KW-0812">Transmembrane</keyword>
<feature type="signal peptide" evidence="5">
    <location>
        <begin position="1"/>
        <end position="32"/>
    </location>
</feature>
<dbReference type="PANTHER" id="PTHR36108:SF13">
    <property type="entry name" value="COLOSSIN-B-RELATED"/>
    <property type="match status" value="1"/>
</dbReference>
<feature type="domain" description="SpaA-like prealbumin fold" evidence="7">
    <location>
        <begin position="351"/>
        <end position="440"/>
    </location>
</feature>
<evidence type="ECO:0000256" key="4">
    <source>
        <dbReference type="SAM" id="Phobius"/>
    </source>
</evidence>
<keyword evidence="3 5" id="KW-0732">Signal</keyword>
<dbReference type="Gene3D" id="2.60.40.10">
    <property type="entry name" value="Immunoglobulins"/>
    <property type="match status" value="2"/>
</dbReference>
<evidence type="ECO:0000259" key="7">
    <source>
        <dbReference type="Pfam" id="PF17802"/>
    </source>
</evidence>
<dbReference type="AlphaFoldDB" id="A0AAU6SFM0"/>
<evidence type="ECO:0000256" key="3">
    <source>
        <dbReference type="ARBA" id="ARBA00022729"/>
    </source>
</evidence>
<dbReference type="Gene3D" id="2.60.40.740">
    <property type="match status" value="1"/>
</dbReference>
<dbReference type="GO" id="GO:0005975">
    <property type="term" value="P:carbohydrate metabolic process"/>
    <property type="evidence" value="ECO:0007669"/>
    <property type="project" value="UniProtKB-ARBA"/>
</dbReference>
<proteinExistence type="inferred from homology"/>
<evidence type="ECO:0000313" key="8">
    <source>
        <dbReference type="EMBL" id="WZO35605.1"/>
    </source>
</evidence>
<accession>A0AAU6SFM0</accession>
<feature type="transmembrane region" description="Helical" evidence="4">
    <location>
        <begin position="461"/>
        <end position="482"/>
    </location>
</feature>
<dbReference type="InterPro" id="IPR013783">
    <property type="entry name" value="Ig-like_fold"/>
</dbReference>
<evidence type="ECO:0000259" key="6">
    <source>
        <dbReference type="Pfam" id="PF16555"/>
    </source>
</evidence>
<feature type="chain" id="PRO_5043604855" evidence="5">
    <location>
        <begin position="33"/>
        <end position="490"/>
    </location>
</feature>
<evidence type="ECO:0000256" key="2">
    <source>
        <dbReference type="ARBA" id="ARBA00022525"/>
    </source>
</evidence>
<reference evidence="8" key="1">
    <citation type="submission" date="2024-04" db="EMBL/GenBank/DDBJ databases">
        <authorList>
            <person name="Roder T."/>
            <person name="Oberhansli S."/>
            <person name="Kreuzer M."/>
        </authorList>
    </citation>
    <scope>NUCLEOTIDE SEQUENCE</scope>
    <source>
        <strain evidence="8">LWS13-1.2</strain>
    </source>
</reference>
<gene>
    <name evidence="8" type="ORF">MRBLWS13_003309</name>
</gene>
<evidence type="ECO:0000256" key="5">
    <source>
        <dbReference type="SAM" id="SignalP"/>
    </source>
</evidence>
<organism evidence="8">
    <name type="scientific">Microbacterium sp. LWS13-1.2</name>
    <dbReference type="NCBI Taxonomy" id="3135264"/>
    <lineage>
        <taxon>Bacteria</taxon>
        <taxon>Bacillati</taxon>
        <taxon>Actinomycetota</taxon>
        <taxon>Actinomycetes</taxon>
        <taxon>Micrococcales</taxon>
        <taxon>Microbacteriaceae</taxon>
        <taxon>Microbacterium</taxon>
    </lineage>
</organism>
<dbReference type="InterPro" id="IPR032364">
    <property type="entry name" value="GramPos_pilinD1_N"/>
</dbReference>
<feature type="domain" description="Gram-positive pilin subunit D1 N-terminal" evidence="6">
    <location>
        <begin position="45"/>
        <end position="188"/>
    </location>
</feature>
<keyword evidence="2" id="KW-0964">Secreted</keyword>
<protein>
    <submittedName>
        <fullName evidence="8">SpaH/EbpB family LPXTG-anchored major pilin</fullName>
    </submittedName>
</protein>
<name>A0AAU6SFM0_9MICO</name>
<dbReference type="PANTHER" id="PTHR36108">
    <property type="entry name" value="COLOSSIN-B-RELATED"/>
    <property type="match status" value="1"/>
</dbReference>
<keyword evidence="4" id="KW-1133">Transmembrane helix</keyword>
<dbReference type="NCBIfam" id="TIGR04226">
    <property type="entry name" value="RrgB_K2N_iso_D2"/>
    <property type="match status" value="1"/>
</dbReference>
<evidence type="ECO:0000256" key="1">
    <source>
        <dbReference type="ARBA" id="ARBA00007257"/>
    </source>
</evidence>
<dbReference type="NCBIfam" id="TIGR01167">
    <property type="entry name" value="LPXTG_anchor"/>
    <property type="match status" value="1"/>
</dbReference>